<dbReference type="GO" id="GO:0034372">
    <property type="term" value="P:very-low-density lipoprotein particle remodeling"/>
    <property type="evidence" value="ECO:0007669"/>
    <property type="project" value="TreeGrafter"/>
</dbReference>
<keyword evidence="14" id="KW-0378">Hydrolase</keyword>
<keyword evidence="18" id="KW-0443">Lipid metabolism</keyword>
<dbReference type="Ensembl" id="ENSSRHT00000079107.1">
    <property type="protein sequence ID" value="ENSSRHP00000077015.1"/>
    <property type="gene ID" value="ENSSRHG00000038024.1"/>
</dbReference>
<keyword evidence="7" id="KW-1003">Cell membrane</keyword>
<keyword evidence="8" id="KW-0162">Chylomicron</keyword>
<evidence type="ECO:0000256" key="20">
    <source>
        <dbReference type="ARBA" id="ARBA00023157"/>
    </source>
</evidence>
<dbReference type="GO" id="GO:0016042">
    <property type="term" value="P:lipid catabolic process"/>
    <property type="evidence" value="ECO:0007669"/>
    <property type="project" value="UniProtKB-KW"/>
</dbReference>
<keyword evidence="16" id="KW-0442">Lipid degradation</keyword>
<evidence type="ECO:0000256" key="3">
    <source>
        <dbReference type="ARBA" id="ARBA00004498"/>
    </source>
</evidence>
<keyword evidence="12 24" id="KW-0479">Metal-binding</keyword>
<evidence type="ECO:0000256" key="14">
    <source>
        <dbReference type="ARBA" id="ARBA00022801"/>
    </source>
</evidence>
<keyword evidence="11" id="KW-0358">Heparin-binding</keyword>
<evidence type="ECO:0000256" key="4">
    <source>
        <dbReference type="ARBA" id="ARBA00010701"/>
    </source>
</evidence>
<keyword evidence="13 27" id="KW-0732">Signal</keyword>
<evidence type="ECO:0000259" key="28">
    <source>
        <dbReference type="PROSITE" id="PS50095"/>
    </source>
</evidence>
<keyword evidence="19" id="KW-0472">Membrane</keyword>
<feature type="signal peptide" evidence="27">
    <location>
        <begin position="1"/>
        <end position="18"/>
    </location>
</feature>
<name>A0A673LFL1_9TELE</name>
<evidence type="ECO:0000256" key="6">
    <source>
        <dbReference type="ARBA" id="ARBA00018617"/>
    </source>
</evidence>
<dbReference type="GO" id="GO:0004465">
    <property type="term" value="F:lipoprotein lipase activity"/>
    <property type="evidence" value="ECO:0007669"/>
    <property type="project" value="UniProtKB-EC"/>
</dbReference>
<dbReference type="SUPFAM" id="SSF53474">
    <property type="entry name" value="alpha/beta-Hydrolases"/>
    <property type="match status" value="1"/>
</dbReference>
<keyword evidence="10" id="KW-0272">Extracellular matrix</keyword>
<dbReference type="AlphaFoldDB" id="A0A673LFL1"/>
<dbReference type="CDD" id="cd00707">
    <property type="entry name" value="Pancreat_lipase_like"/>
    <property type="match status" value="1"/>
</dbReference>
<dbReference type="EC" id="3.1.1.34" evidence="5"/>
<dbReference type="OrthoDB" id="199913at2759"/>
<evidence type="ECO:0000256" key="9">
    <source>
        <dbReference type="ARBA" id="ARBA00022525"/>
    </source>
</evidence>
<keyword evidence="21" id="KW-0325">Glycoprotein</keyword>
<comment type="catalytic activity">
    <reaction evidence="1">
        <text>a triacylglycerol + H2O = a diacylglycerol + a fatty acid + H(+)</text>
        <dbReference type="Rhea" id="RHEA:12044"/>
        <dbReference type="ChEBI" id="CHEBI:15377"/>
        <dbReference type="ChEBI" id="CHEBI:15378"/>
        <dbReference type="ChEBI" id="CHEBI:17855"/>
        <dbReference type="ChEBI" id="CHEBI:18035"/>
        <dbReference type="ChEBI" id="CHEBI:28868"/>
        <dbReference type="EC" id="3.1.1.34"/>
    </reaction>
</comment>
<dbReference type="InterPro" id="IPR016272">
    <property type="entry name" value="Lipase_LIPH"/>
</dbReference>
<reference evidence="29" key="2">
    <citation type="submission" date="2025-09" db="UniProtKB">
        <authorList>
            <consortium name="Ensembl"/>
        </authorList>
    </citation>
    <scope>IDENTIFICATION</scope>
</reference>
<evidence type="ECO:0000313" key="30">
    <source>
        <dbReference type="Proteomes" id="UP000472270"/>
    </source>
</evidence>
<sequence>MGKECFWLLVIGVSLIASEPISNSTEEVFASNSTEQTGDYSDIESKFSIRNPEFPDEDLCYLVPGQRDSVSDCNFKNDSHTFLIIHGWSVTGLFESWVYKLVSALFEREPSANVIVVDWLDRANKHYPKSAENTRLVGADVAKFVNWLEELDYPLEKVHLLGYSLGAHVAGVAGNLTNNKVNRITGLDPAGPSFENADSLRRLSPDDATFVDVLHTNTRGSPDLSIGIQRPVGHVDIYPNGGTFQPGCSIQHTMKLIATYGIYNMDQIIKCSHERSIHLFIDSLVNRAYQSWAYRCSSKDAFNKGLCLSCRKNRCNKLGYSINKIRSTRSTKMYLKTREMMPFKVFHYQIKVHLFSDKNMTLLEQPMKVSLFGTTDEKDDISVTVPSMSTNSTVSFLLTSDKDIGELLMLNLHWEKDSYLYGFFSTNQFMIRRMRIKSGETQSRLIFRPKEGEFGSLVQGGDAVVFVKSSETPQSRREQRQHRLKHHGSFFKQGVNEATADMIKEPALLHNESTEIMTETTTKPNTAQVNTTNAL</sequence>
<evidence type="ECO:0000256" key="5">
    <source>
        <dbReference type="ARBA" id="ARBA00013181"/>
    </source>
</evidence>
<evidence type="ECO:0000256" key="18">
    <source>
        <dbReference type="ARBA" id="ARBA00023098"/>
    </source>
</evidence>
<evidence type="ECO:0000256" key="8">
    <source>
        <dbReference type="ARBA" id="ARBA00022513"/>
    </source>
</evidence>
<evidence type="ECO:0000256" key="1">
    <source>
        <dbReference type="ARBA" id="ARBA00000137"/>
    </source>
</evidence>
<proteinExistence type="inferred from homology"/>
<evidence type="ECO:0000256" key="2">
    <source>
        <dbReference type="ARBA" id="ARBA00004296"/>
    </source>
</evidence>
<evidence type="ECO:0000256" key="21">
    <source>
        <dbReference type="ARBA" id="ARBA00023180"/>
    </source>
</evidence>
<dbReference type="Proteomes" id="UP000472270">
    <property type="component" value="Unassembled WGS sequence"/>
</dbReference>
<dbReference type="GO" id="GO:0034361">
    <property type="term" value="C:very-low-density lipoprotein particle"/>
    <property type="evidence" value="ECO:0007669"/>
    <property type="project" value="UniProtKB-KW"/>
</dbReference>
<keyword evidence="17" id="KW-0944">Nitration</keyword>
<evidence type="ECO:0000256" key="13">
    <source>
        <dbReference type="ARBA" id="ARBA00022729"/>
    </source>
</evidence>
<feature type="active site" description="Charge relay system" evidence="23">
    <location>
        <position position="188"/>
    </location>
</feature>
<evidence type="ECO:0000256" key="19">
    <source>
        <dbReference type="ARBA" id="ARBA00023136"/>
    </source>
</evidence>
<dbReference type="Pfam" id="PF01477">
    <property type="entry name" value="PLAT"/>
    <property type="match status" value="1"/>
</dbReference>
<feature type="chain" id="PRO_5025555491" description="Lipoprotein lipase" evidence="27">
    <location>
        <begin position="19"/>
        <end position="535"/>
    </location>
</feature>
<dbReference type="RefSeq" id="XP_016426594.1">
    <property type="nucleotide sequence ID" value="XM_016571108.1"/>
</dbReference>
<keyword evidence="22" id="KW-0850">VLDL</keyword>
<organism evidence="29 30">
    <name type="scientific">Sinocyclocheilus rhinocerous</name>
    <dbReference type="NCBI Taxonomy" id="307959"/>
    <lineage>
        <taxon>Eukaryota</taxon>
        <taxon>Metazoa</taxon>
        <taxon>Chordata</taxon>
        <taxon>Craniata</taxon>
        <taxon>Vertebrata</taxon>
        <taxon>Euteleostomi</taxon>
        <taxon>Actinopterygii</taxon>
        <taxon>Neopterygii</taxon>
        <taxon>Teleostei</taxon>
        <taxon>Ostariophysi</taxon>
        <taxon>Cypriniformes</taxon>
        <taxon>Cyprinidae</taxon>
        <taxon>Cyprininae</taxon>
        <taxon>Sinocyclocheilus</taxon>
    </lineage>
</organism>
<feature type="domain" description="PLAT" evidence="28">
    <location>
        <begin position="346"/>
        <end position="467"/>
    </location>
</feature>
<dbReference type="PRINTS" id="PR00822">
    <property type="entry name" value="LIPOLIPASE"/>
</dbReference>
<evidence type="ECO:0000256" key="15">
    <source>
        <dbReference type="ARBA" id="ARBA00022837"/>
    </source>
</evidence>
<evidence type="ECO:0000256" key="25">
    <source>
        <dbReference type="PROSITE-ProRule" id="PRU00152"/>
    </source>
</evidence>
<dbReference type="PIRSF" id="PIRSF000865">
    <property type="entry name" value="Lipoprotein_lipase_LIPH"/>
    <property type="match status" value="1"/>
</dbReference>
<reference evidence="29" key="1">
    <citation type="submission" date="2025-08" db="UniProtKB">
        <authorList>
            <consortium name="Ensembl"/>
        </authorList>
    </citation>
    <scope>IDENTIFICATION</scope>
</reference>
<evidence type="ECO:0000256" key="27">
    <source>
        <dbReference type="SAM" id="SignalP"/>
    </source>
</evidence>
<evidence type="ECO:0000256" key="12">
    <source>
        <dbReference type="ARBA" id="ARBA00022723"/>
    </source>
</evidence>
<evidence type="ECO:0000256" key="10">
    <source>
        <dbReference type="ARBA" id="ARBA00022530"/>
    </source>
</evidence>
<feature type="binding site" evidence="24">
    <location>
        <position position="207"/>
    </location>
    <ligand>
        <name>Ca(2+)</name>
        <dbReference type="ChEBI" id="CHEBI:29108"/>
    </ligand>
</feature>
<feature type="binding site" evidence="24">
    <location>
        <position position="202"/>
    </location>
    <ligand>
        <name>Ca(2+)</name>
        <dbReference type="ChEBI" id="CHEBI:29108"/>
    </ligand>
</feature>
<dbReference type="KEGG" id="srx:107754598"/>
<keyword evidence="15 24" id="KW-0106">Calcium</keyword>
<dbReference type="InterPro" id="IPR036392">
    <property type="entry name" value="PLAT/LH2_dom_sf"/>
</dbReference>
<dbReference type="Gene3D" id="2.60.60.20">
    <property type="entry name" value="PLAT/LH2 domain"/>
    <property type="match status" value="1"/>
</dbReference>
<dbReference type="InterPro" id="IPR002330">
    <property type="entry name" value="Lipo_Lipase"/>
</dbReference>
<evidence type="ECO:0000313" key="29">
    <source>
        <dbReference type="Ensembl" id="ENSSRHP00000077015.1"/>
    </source>
</evidence>
<evidence type="ECO:0000256" key="7">
    <source>
        <dbReference type="ARBA" id="ARBA00022475"/>
    </source>
</evidence>
<evidence type="ECO:0000256" key="23">
    <source>
        <dbReference type="PIRSR" id="PIRSR000865-1"/>
    </source>
</evidence>
<comment type="similarity">
    <text evidence="4 26">Belongs to the AB hydrolase superfamily. Lipase family.</text>
</comment>
<feature type="active site" description="Charge relay system" evidence="23">
    <location>
        <position position="273"/>
    </location>
</feature>
<dbReference type="InterPro" id="IPR001024">
    <property type="entry name" value="PLAT/LH2_dom"/>
</dbReference>
<dbReference type="FunFam" id="3.40.50.1820:FF:000031">
    <property type="entry name" value="Lipoprotein lipase"/>
    <property type="match status" value="1"/>
</dbReference>
<keyword evidence="9" id="KW-0964">Secreted</keyword>
<dbReference type="InterPro" id="IPR013818">
    <property type="entry name" value="Lipase"/>
</dbReference>
<dbReference type="Gene3D" id="3.40.50.1820">
    <property type="entry name" value="alpha/beta hydrolase"/>
    <property type="match status" value="1"/>
</dbReference>
<dbReference type="InterPro" id="IPR029058">
    <property type="entry name" value="AB_hydrolase_fold"/>
</dbReference>
<dbReference type="GO" id="GO:0008201">
    <property type="term" value="F:heparin binding"/>
    <property type="evidence" value="ECO:0007669"/>
    <property type="project" value="UniProtKB-KW"/>
</dbReference>
<dbReference type="GO" id="GO:0005886">
    <property type="term" value="C:plasma membrane"/>
    <property type="evidence" value="ECO:0007669"/>
    <property type="project" value="UniProtKB-SubCell"/>
</dbReference>
<dbReference type="GeneID" id="107754598"/>
<protein>
    <recommendedName>
        <fullName evidence="6">Lipoprotein lipase</fullName>
        <ecNumber evidence="5">3.1.1.34</ecNumber>
    </recommendedName>
</protein>
<dbReference type="GO" id="GO:0034185">
    <property type="term" value="F:apolipoprotein binding"/>
    <property type="evidence" value="ECO:0007669"/>
    <property type="project" value="TreeGrafter"/>
</dbReference>
<gene>
    <name evidence="29" type="primary">LOC107754598</name>
</gene>
<dbReference type="Pfam" id="PF00151">
    <property type="entry name" value="Lipase"/>
    <property type="match status" value="1"/>
</dbReference>
<comment type="caution">
    <text evidence="25">Lacks conserved residue(s) required for the propagation of feature annotation.</text>
</comment>
<feature type="active site" description="Nucleophile" evidence="23">
    <location>
        <position position="164"/>
    </location>
</feature>
<dbReference type="InterPro" id="IPR000734">
    <property type="entry name" value="TAG_lipase"/>
</dbReference>
<dbReference type="GO" id="GO:0042627">
    <property type="term" value="C:chylomicron"/>
    <property type="evidence" value="ECO:0007669"/>
    <property type="project" value="UniProtKB-KW"/>
</dbReference>
<dbReference type="SUPFAM" id="SSF49723">
    <property type="entry name" value="Lipase/lipooxygenase domain (PLAT/LH2 domain)"/>
    <property type="match status" value="1"/>
</dbReference>
<dbReference type="SMART" id="SM00308">
    <property type="entry name" value="LH2"/>
    <property type="match status" value="1"/>
</dbReference>
<evidence type="ECO:0000256" key="24">
    <source>
        <dbReference type="PIRSR" id="PIRSR000865-2"/>
    </source>
</evidence>
<evidence type="ECO:0000256" key="17">
    <source>
        <dbReference type="ARBA" id="ARBA00023074"/>
    </source>
</evidence>
<accession>A0A673LFL1</accession>
<dbReference type="PANTHER" id="PTHR11610">
    <property type="entry name" value="LIPASE"/>
    <property type="match status" value="1"/>
</dbReference>
<keyword evidence="30" id="KW-1185">Reference proteome</keyword>
<dbReference type="PANTHER" id="PTHR11610:SF3">
    <property type="entry name" value="LIPOPROTEIN LIPASE"/>
    <property type="match status" value="1"/>
</dbReference>
<dbReference type="PROSITE" id="PS50095">
    <property type="entry name" value="PLAT"/>
    <property type="match status" value="1"/>
</dbReference>
<dbReference type="PRINTS" id="PR00821">
    <property type="entry name" value="TAGLIPASE"/>
</dbReference>
<keyword evidence="20" id="KW-1015">Disulfide bond</keyword>
<evidence type="ECO:0000256" key="16">
    <source>
        <dbReference type="ARBA" id="ARBA00022963"/>
    </source>
</evidence>
<evidence type="ECO:0000256" key="26">
    <source>
        <dbReference type="RuleBase" id="RU004262"/>
    </source>
</evidence>
<evidence type="ECO:0000256" key="11">
    <source>
        <dbReference type="ARBA" id="ARBA00022674"/>
    </source>
</evidence>
<evidence type="ECO:0000256" key="22">
    <source>
        <dbReference type="ARBA" id="ARBA00023313"/>
    </source>
</evidence>
<comment type="subcellular location">
    <subcellularLocation>
        <location evidence="2">Cell membrane</location>
        <topology evidence="2">Peripheral membrane protein</topology>
        <orientation evidence="2">Extracellular side</orientation>
    </subcellularLocation>
    <subcellularLocation>
        <location evidence="3">Secreted</location>
        <location evidence="3">Extracellular space</location>
        <location evidence="3">Extracellular matrix</location>
    </subcellularLocation>
</comment>
<dbReference type="GO" id="GO:0046872">
    <property type="term" value="F:metal ion binding"/>
    <property type="evidence" value="ECO:0007669"/>
    <property type="project" value="UniProtKB-KW"/>
</dbReference>
<dbReference type="InterPro" id="IPR033906">
    <property type="entry name" value="Lipase_N"/>
</dbReference>